<evidence type="ECO:0000256" key="2">
    <source>
        <dbReference type="ARBA" id="ARBA00022737"/>
    </source>
</evidence>
<dbReference type="Gene3D" id="3.80.10.10">
    <property type="entry name" value="Ribonuclease Inhibitor"/>
    <property type="match status" value="1"/>
</dbReference>
<keyword evidence="2" id="KW-0677">Repeat</keyword>
<keyword evidence="3" id="KW-0812">Transmembrane</keyword>
<dbReference type="AlphaFoldDB" id="A0AAD5PRS8"/>
<dbReference type="Proteomes" id="UP000820818">
    <property type="component" value="Linkage Group LG6"/>
</dbReference>
<evidence type="ECO:0000256" key="3">
    <source>
        <dbReference type="SAM" id="Phobius"/>
    </source>
</evidence>
<feature type="signal peptide" evidence="4">
    <location>
        <begin position="1"/>
        <end position="22"/>
    </location>
</feature>
<evidence type="ECO:0000313" key="5">
    <source>
        <dbReference type="EMBL" id="KAI9557087.1"/>
    </source>
</evidence>
<gene>
    <name evidence="5" type="ORF">GHT06_016885</name>
</gene>
<sequence>MDRSEFCSAVTLLAALFVTANCQGEPREWTSPFGRWTTPSTTSTTKSHHIEQHRPVSSICDDKCCQCLNNKSRVECTSSSICKEFILNQSNRLPKEAKTVIITGFRRLKMTKGSLNYSQNLQSLTIERVEQIEAEPYALSQPSCSDFSGWRHSLRPTLFINASSIANLQRRTLTGAWNEIIISHSNLKMVESESFYNVHCLKKLTMVGNTITEIKTRALSDSQAQYLDIKGNEIRSIESGAFHVNVTDSANISSNNLNDIQSEAFVLRTPRSFKFLNNTVSNLYPYAFQLAATEKIDFISNTFKRIARHAFHAIKTMGGAKITIAITIEKFDHGAFDLNESLLISSLQKVDIRMVEICDCRLVILLDTLFSTHSDPKRRGGTNVRNVIRDSVSCKTDKGMEKFLIFALFHDCQSSSTVLFASIGGVTLVVLFLVGIGVTMVVRRKKKFRRSNTGTSKVWMMHAYTESECKVEEEFAHPLETVVENGPVFFTNLSEKCS</sequence>
<protein>
    <submittedName>
        <fullName evidence="5">Uncharacterized protein</fullName>
    </submittedName>
</protein>
<keyword evidence="4" id="KW-0732">Signal</keyword>
<feature type="transmembrane region" description="Helical" evidence="3">
    <location>
        <begin position="418"/>
        <end position="442"/>
    </location>
</feature>
<keyword evidence="3" id="KW-0472">Membrane</keyword>
<organism evidence="5 6">
    <name type="scientific">Daphnia sinensis</name>
    <dbReference type="NCBI Taxonomy" id="1820382"/>
    <lineage>
        <taxon>Eukaryota</taxon>
        <taxon>Metazoa</taxon>
        <taxon>Ecdysozoa</taxon>
        <taxon>Arthropoda</taxon>
        <taxon>Crustacea</taxon>
        <taxon>Branchiopoda</taxon>
        <taxon>Diplostraca</taxon>
        <taxon>Cladocera</taxon>
        <taxon>Anomopoda</taxon>
        <taxon>Daphniidae</taxon>
        <taxon>Daphnia</taxon>
        <taxon>Daphnia similis group</taxon>
    </lineage>
</organism>
<dbReference type="SUPFAM" id="SSF52058">
    <property type="entry name" value="L domain-like"/>
    <property type="match status" value="1"/>
</dbReference>
<dbReference type="PANTHER" id="PTHR24366">
    <property type="entry name" value="IG(IMMUNOGLOBULIN) AND LRR(LEUCINE RICH REPEAT) DOMAINS"/>
    <property type="match status" value="1"/>
</dbReference>
<dbReference type="InterPro" id="IPR026906">
    <property type="entry name" value="LRR_5"/>
</dbReference>
<evidence type="ECO:0000256" key="1">
    <source>
        <dbReference type="ARBA" id="ARBA00022614"/>
    </source>
</evidence>
<dbReference type="EMBL" id="WJBH02000006">
    <property type="protein sequence ID" value="KAI9557087.1"/>
    <property type="molecule type" value="Genomic_DNA"/>
</dbReference>
<keyword evidence="3" id="KW-1133">Transmembrane helix</keyword>
<feature type="chain" id="PRO_5042233023" evidence="4">
    <location>
        <begin position="23"/>
        <end position="498"/>
    </location>
</feature>
<dbReference type="Pfam" id="PF13306">
    <property type="entry name" value="LRR_5"/>
    <property type="match status" value="1"/>
</dbReference>
<dbReference type="InterPro" id="IPR032675">
    <property type="entry name" value="LRR_dom_sf"/>
</dbReference>
<accession>A0AAD5PRS8</accession>
<keyword evidence="6" id="KW-1185">Reference proteome</keyword>
<dbReference type="PANTHER" id="PTHR24366:SF96">
    <property type="entry name" value="LEUCINE RICH REPEAT CONTAINING 53"/>
    <property type="match status" value="1"/>
</dbReference>
<evidence type="ECO:0000256" key="4">
    <source>
        <dbReference type="SAM" id="SignalP"/>
    </source>
</evidence>
<evidence type="ECO:0000313" key="6">
    <source>
        <dbReference type="Proteomes" id="UP000820818"/>
    </source>
</evidence>
<comment type="caution">
    <text evidence="5">The sequence shown here is derived from an EMBL/GenBank/DDBJ whole genome shotgun (WGS) entry which is preliminary data.</text>
</comment>
<keyword evidence="1" id="KW-0433">Leucine-rich repeat</keyword>
<proteinExistence type="predicted"/>
<name>A0AAD5PRS8_9CRUS</name>
<reference evidence="5 6" key="1">
    <citation type="submission" date="2022-05" db="EMBL/GenBank/DDBJ databases">
        <title>A multi-omics perspective on studying reproductive biology in Daphnia sinensis.</title>
        <authorList>
            <person name="Jia J."/>
        </authorList>
    </citation>
    <scope>NUCLEOTIDE SEQUENCE [LARGE SCALE GENOMIC DNA]</scope>
    <source>
        <strain evidence="5 6">WSL</strain>
    </source>
</reference>